<dbReference type="Pfam" id="PF16861">
    <property type="entry name" value="Carbam_trans_C"/>
    <property type="match status" value="1"/>
</dbReference>
<accession>A0ABV7KZM8</accession>
<dbReference type="EMBL" id="JBHRTR010000024">
    <property type="protein sequence ID" value="MFC3227634.1"/>
    <property type="molecule type" value="Genomic_DNA"/>
</dbReference>
<reference evidence="5" key="1">
    <citation type="journal article" date="2019" name="Int. J. Syst. Evol. Microbiol.">
        <title>The Global Catalogue of Microorganisms (GCM) 10K type strain sequencing project: providing services to taxonomists for standard genome sequencing and annotation.</title>
        <authorList>
            <consortium name="The Broad Institute Genomics Platform"/>
            <consortium name="The Broad Institute Genome Sequencing Center for Infectious Disease"/>
            <person name="Wu L."/>
            <person name="Ma J."/>
        </authorList>
    </citation>
    <scope>NUCLEOTIDE SEQUENCE [LARGE SCALE GENOMIC DNA]</scope>
    <source>
        <strain evidence="5">KCTC 42964</strain>
    </source>
</reference>
<gene>
    <name evidence="4" type="ORF">ACFOGJ_10355</name>
</gene>
<comment type="similarity">
    <text evidence="1">Belongs to the NodU/CmcH family.</text>
</comment>
<dbReference type="PANTHER" id="PTHR34847">
    <property type="entry name" value="NODULATION PROTEIN U"/>
    <property type="match status" value="1"/>
</dbReference>
<feature type="domain" description="Carbamoyltransferase C-terminal" evidence="3">
    <location>
        <begin position="476"/>
        <end position="637"/>
    </location>
</feature>
<proteinExistence type="inferred from homology"/>
<dbReference type="InterPro" id="IPR038152">
    <property type="entry name" value="Carbam_trans_C_sf"/>
</dbReference>
<sequence length="653" mass="71192">MNILALNFGHDAAVAVLDERQIRNCLMRERSTRVKHHMGLSIDLIDRALEDAGLTVADIDYCAIVSSQWIEVILPAEIPLDIRFTLHPGHPESHDPATAAQYGARAQAAQSIDPVIRSLLAAQDARSKAFITTIFPEGRDYDATAWRHIPLPDTYIFPEDWKRCRTLAEIARQRIDLAALQPRLRQFDLPVTVTLHGREIPGYCVHHHLAHAASSFHQSGFEEAGILSNDGAGATDYLSGLFLYGSGGRIYPLFPHYNTVGSIYLLISRHLKLGGWDASGKLMGLASYGEPAFFRPDFVGNRYDRGLDSSEGYEEWLSHCERQAHAQGYDVGPLARPAVATAPINADIAASSQKLLEQTLLSSARCLHRLLENSGLPATQICHTGGTALSCPANTLIAHASGFDRLFVDPGCNDSGLAIGAGLFLRHQILDLPPGRIATTPYLGPCRQAAEVDRAYDTFRGDLVEIAVEDAATDAADRLARNEVVAWFEGRSEIGPRALGHRSILADPRHGANLLRVNAIKGRESWRPFAPAVLAEEAANWFAGAPLPSPYMLLTAEVLRPDLVPAITHVDGTARLQTVDASCGAFHELLQAFFRLTGVPIVINTSFNGPGEPIVETPAQAMAFLASTELDCLYVDGRSFMRRSGAETRREAS</sequence>
<dbReference type="InterPro" id="IPR003696">
    <property type="entry name" value="Carbtransf_dom"/>
</dbReference>
<dbReference type="InterPro" id="IPR031730">
    <property type="entry name" value="Carbam_trans_C"/>
</dbReference>
<evidence type="ECO:0000256" key="1">
    <source>
        <dbReference type="ARBA" id="ARBA00006129"/>
    </source>
</evidence>
<feature type="domain" description="Carbamoyltransferase" evidence="2">
    <location>
        <begin position="8"/>
        <end position="64"/>
    </location>
</feature>
<evidence type="ECO:0000259" key="3">
    <source>
        <dbReference type="Pfam" id="PF16861"/>
    </source>
</evidence>
<dbReference type="InterPro" id="IPR043129">
    <property type="entry name" value="ATPase_NBD"/>
</dbReference>
<comment type="caution">
    <text evidence="4">The sequence shown here is derived from an EMBL/GenBank/DDBJ whole genome shotgun (WGS) entry which is preliminary data.</text>
</comment>
<keyword evidence="5" id="KW-1185">Reference proteome</keyword>
<dbReference type="PANTHER" id="PTHR34847:SF1">
    <property type="entry name" value="NODULATION PROTEIN U"/>
    <property type="match status" value="1"/>
</dbReference>
<dbReference type="Gene3D" id="3.30.420.40">
    <property type="match status" value="2"/>
</dbReference>
<dbReference type="Gene3D" id="3.90.870.20">
    <property type="entry name" value="Carbamoyltransferase, C-terminal domain"/>
    <property type="match status" value="1"/>
</dbReference>
<evidence type="ECO:0000313" key="5">
    <source>
        <dbReference type="Proteomes" id="UP001595528"/>
    </source>
</evidence>
<dbReference type="RefSeq" id="WP_379899962.1">
    <property type="nucleotide sequence ID" value="NZ_JBHRTR010000024.1"/>
</dbReference>
<feature type="domain" description="Carbamoyltransferase" evidence="2">
    <location>
        <begin position="205"/>
        <end position="422"/>
    </location>
</feature>
<dbReference type="Proteomes" id="UP001595528">
    <property type="component" value="Unassembled WGS sequence"/>
</dbReference>
<protein>
    <submittedName>
        <fullName evidence="4">Carbamoyltransferase C-terminal domain-containing protein</fullName>
    </submittedName>
</protein>
<organism evidence="4 5">
    <name type="scientific">Marinibaculum pumilum</name>
    <dbReference type="NCBI Taxonomy" id="1766165"/>
    <lineage>
        <taxon>Bacteria</taxon>
        <taxon>Pseudomonadati</taxon>
        <taxon>Pseudomonadota</taxon>
        <taxon>Alphaproteobacteria</taxon>
        <taxon>Rhodospirillales</taxon>
        <taxon>Rhodospirillaceae</taxon>
        <taxon>Marinibaculum</taxon>
    </lineage>
</organism>
<name>A0ABV7KZM8_9PROT</name>
<dbReference type="CDD" id="cd24033">
    <property type="entry name" value="ASKHA_NBD_NodU_CmcH-like_N"/>
    <property type="match status" value="1"/>
</dbReference>
<evidence type="ECO:0000259" key="2">
    <source>
        <dbReference type="Pfam" id="PF02543"/>
    </source>
</evidence>
<dbReference type="InterPro" id="IPR051338">
    <property type="entry name" value="NodU/CmcH_Carbamoyltrnsfr"/>
</dbReference>
<dbReference type="SUPFAM" id="SSF53067">
    <property type="entry name" value="Actin-like ATPase domain"/>
    <property type="match status" value="1"/>
</dbReference>
<dbReference type="Pfam" id="PF02543">
    <property type="entry name" value="Carbam_trans_N"/>
    <property type="match status" value="2"/>
</dbReference>
<evidence type="ECO:0000313" key="4">
    <source>
        <dbReference type="EMBL" id="MFC3227634.1"/>
    </source>
</evidence>